<dbReference type="EMBL" id="CAKXZT010000121">
    <property type="protein sequence ID" value="CAH2400871.1"/>
    <property type="molecule type" value="Genomic_DNA"/>
</dbReference>
<reference evidence="1 2" key="1">
    <citation type="submission" date="2022-03" db="EMBL/GenBank/DDBJ databases">
        <authorList>
            <person name="Brunel B."/>
        </authorList>
    </citation>
    <scope>NUCLEOTIDE SEQUENCE [LARGE SCALE GENOMIC DNA]</scope>
    <source>
        <strain evidence="1">STM5069sample</strain>
    </source>
</reference>
<dbReference type="Proteomes" id="UP001153050">
    <property type="component" value="Unassembled WGS sequence"/>
</dbReference>
<comment type="caution">
    <text evidence="1">The sequence shown here is derived from an EMBL/GenBank/DDBJ whole genome shotgun (WGS) entry which is preliminary data.</text>
</comment>
<accession>A0ABN8JS28</accession>
<organism evidence="1 2">
    <name type="scientific">Mesorhizobium escarrei</name>
    <dbReference type="NCBI Taxonomy" id="666018"/>
    <lineage>
        <taxon>Bacteria</taxon>
        <taxon>Pseudomonadati</taxon>
        <taxon>Pseudomonadota</taxon>
        <taxon>Alphaproteobacteria</taxon>
        <taxon>Hyphomicrobiales</taxon>
        <taxon>Phyllobacteriaceae</taxon>
        <taxon>Mesorhizobium</taxon>
    </lineage>
</organism>
<name>A0ABN8JS28_9HYPH</name>
<evidence type="ECO:0000313" key="2">
    <source>
        <dbReference type="Proteomes" id="UP001153050"/>
    </source>
</evidence>
<proteinExistence type="predicted"/>
<gene>
    <name evidence="1" type="ORF">MES5069_270109</name>
</gene>
<keyword evidence="2" id="KW-1185">Reference proteome</keyword>
<evidence type="ECO:0000313" key="1">
    <source>
        <dbReference type="EMBL" id="CAH2400871.1"/>
    </source>
</evidence>
<dbReference type="RefSeq" id="WP_254018501.1">
    <property type="nucleotide sequence ID" value="NZ_CAKXZT010000121.1"/>
</dbReference>
<protein>
    <submittedName>
        <fullName evidence="1">Uncharacterized protein</fullName>
    </submittedName>
</protein>
<sequence>MPLADVAEPLAAAIALTDRTLAGKSRAHLPCLHVGLKANLSRRTSLQRPRSSRGMMR</sequence>